<dbReference type="EMBL" id="JAUFSA010000001">
    <property type="protein sequence ID" value="MDP7734704.1"/>
    <property type="molecule type" value="Genomic_DNA"/>
</dbReference>
<dbReference type="PROSITE" id="PS51257">
    <property type="entry name" value="PROKAR_LIPOPROTEIN"/>
    <property type="match status" value="1"/>
</dbReference>
<dbReference type="Proteomes" id="UP001229081">
    <property type="component" value="Unassembled WGS sequence"/>
</dbReference>
<reference evidence="2" key="1">
    <citation type="submission" date="2023-06" db="EMBL/GenBank/DDBJ databases">
        <title>Identification of two novel mycobacterium reveal diversities and complexities of Mycobacterium gordonae clade.</title>
        <authorList>
            <person name="Matsumoto Y."/>
            <person name="Nakamura S."/>
            <person name="Motooka D."/>
            <person name="Fukushima K."/>
        </authorList>
    </citation>
    <scope>NUCLEOTIDE SEQUENCE</scope>
    <source>
        <strain evidence="2">TY812</strain>
    </source>
</reference>
<evidence type="ECO:0008006" key="4">
    <source>
        <dbReference type="Google" id="ProtNLM"/>
    </source>
</evidence>
<organism evidence="2 3">
    <name type="scientific">Mycobacterium paragordonae</name>
    <dbReference type="NCBI Taxonomy" id="1389713"/>
    <lineage>
        <taxon>Bacteria</taxon>
        <taxon>Bacillati</taxon>
        <taxon>Actinomycetota</taxon>
        <taxon>Actinomycetes</taxon>
        <taxon>Mycobacteriales</taxon>
        <taxon>Mycobacteriaceae</taxon>
        <taxon>Mycobacterium</taxon>
    </lineage>
</organism>
<proteinExistence type="predicted"/>
<feature type="chain" id="PRO_5043195139" description="Lipoprotein" evidence="1">
    <location>
        <begin position="20"/>
        <end position="273"/>
    </location>
</feature>
<dbReference type="RefSeq" id="WP_065048609.1">
    <property type="nucleotide sequence ID" value="NZ_JAUFSA010000001.1"/>
</dbReference>
<evidence type="ECO:0000313" key="2">
    <source>
        <dbReference type="EMBL" id="MDP7734704.1"/>
    </source>
</evidence>
<keyword evidence="1" id="KW-0732">Signal</keyword>
<dbReference type="AlphaFoldDB" id="A0A4R5WU37"/>
<comment type="caution">
    <text evidence="2">The sequence shown here is derived from an EMBL/GenBank/DDBJ whole genome shotgun (WGS) entry which is preliminary data.</text>
</comment>
<evidence type="ECO:0000256" key="1">
    <source>
        <dbReference type="SAM" id="SignalP"/>
    </source>
</evidence>
<evidence type="ECO:0000313" key="3">
    <source>
        <dbReference type="Proteomes" id="UP001229081"/>
    </source>
</evidence>
<gene>
    <name evidence="2" type="ORF">QXL92_08110</name>
</gene>
<sequence length="273" mass="28760">MGISRFAAPARLVWAASVAASTIGIGGCATSQRPAPSASTTSNTVVAQQIACDTLHLAAEPKLADQHVHCVLAIENLTIDVSSDPAWSFRLQKGDSVIQRFQEPAAEVGETGVAPLLQDIDGTGAPVLLVVTDRGGTGGEPMAVWRLNGSRDRFVRAGEMFGFRQFYRTTEGFFGNYAHSSAASGTVTLYRWSDDKLVTVAVLDTQAAAAAGDEPRAWVRNGDVLCALSEDDDPPGAKAQRAAALQAAGLDPATAQQRLCTQSWVASIYRGGR</sequence>
<feature type="signal peptide" evidence="1">
    <location>
        <begin position="1"/>
        <end position="19"/>
    </location>
</feature>
<name>A0A4R5WU37_9MYCO</name>
<protein>
    <recommendedName>
        <fullName evidence="4">Lipoprotein</fullName>
    </recommendedName>
</protein>
<accession>A0A4R5WU37</accession>